<reference evidence="1" key="1">
    <citation type="submission" date="2022-12" db="EMBL/GenBank/DDBJ databases">
        <authorList>
            <person name="Wang J."/>
        </authorList>
    </citation>
    <scope>NUCLEOTIDE SEQUENCE</scope>
    <source>
        <strain evidence="1">HY-45-18</strain>
    </source>
</reference>
<evidence type="ECO:0000313" key="1">
    <source>
        <dbReference type="EMBL" id="MCY6483381.1"/>
    </source>
</evidence>
<proteinExistence type="predicted"/>
<keyword evidence="2" id="KW-1185">Reference proteome</keyword>
<organism evidence="1 2">
    <name type="scientific">Clostridium aestuarii</name>
    <dbReference type="NCBI Taxonomy" id="338193"/>
    <lineage>
        <taxon>Bacteria</taxon>
        <taxon>Bacillati</taxon>
        <taxon>Bacillota</taxon>
        <taxon>Clostridia</taxon>
        <taxon>Eubacteriales</taxon>
        <taxon>Clostridiaceae</taxon>
        <taxon>Clostridium</taxon>
    </lineage>
</organism>
<gene>
    <name evidence="1" type="ORF">OW763_03290</name>
</gene>
<protein>
    <submittedName>
        <fullName evidence="1">Uncharacterized protein</fullName>
    </submittedName>
</protein>
<dbReference type="EMBL" id="JAPQER010000001">
    <property type="protein sequence ID" value="MCY6483381.1"/>
    <property type="molecule type" value="Genomic_DNA"/>
</dbReference>
<dbReference type="RefSeq" id="WP_268039632.1">
    <property type="nucleotide sequence ID" value="NZ_JAPQER010000001.1"/>
</dbReference>
<dbReference type="Proteomes" id="UP001078443">
    <property type="component" value="Unassembled WGS sequence"/>
</dbReference>
<accession>A0ABT4CWL4</accession>
<evidence type="ECO:0000313" key="2">
    <source>
        <dbReference type="Proteomes" id="UP001078443"/>
    </source>
</evidence>
<sequence>MKKKYISVKDSMLKFQLEQLGAEVCNIKEPLYYIKFTIHGTKFRYLYHINRKNKYFLERISPYNMPIAGFDLEENIINSIKIDIEKFKNAKNSKKFENFIYTNQDIVNIAKIFEKIYLHYNISKYDLKEINDEICNIKSKLEDIVKTNKIVYDVDEDIEIY</sequence>
<name>A0ABT4CWL4_9CLOT</name>
<comment type="caution">
    <text evidence="1">The sequence shown here is derived from an EMBL/GenBank/DDBJ whole genome shotgun (WGS) entry which is preliminary data.</text>
</comment>